<evidence type="ECO:0000313" key="4">
    <source>
        <dbReference type="Proteomes" id="UP000023152"/>
    </source>
</evidence>
<gene>
    <name evidence="3" type="ORF">RFI_25457</name>
</gene>
<keyword evidence="1" id="KW-0175">Coiled coil</keyword>
<feature type="region of interest" description="Disordered" evidence="2">
    <location>
        <begin position="149"/>
        <end position="177"/>
    </location>
</feature>
<protein>
    <submittedName>
        <fullName evidence="3">Uncharacterized protein</fullName>
    </submittedName>
</protein>
<feature type="compositionally biased region" description="Low complexity" evidence="2">
    <location>
        <begin position="163"/>
        <end position="177"/>
    </location>
</feature>
<evidence type="ECO:0000256" key="2">
    <source>
        <dbReference type="SAM" id="MobiDB-lite"/>
    </source>
</evidence>
<feature type="coiled-coil region" evidence="1">
    <location>
        <begin position="28"/>
        <end position="108"/>
    </location>
</feature>
<feature type="non-terminal residue" evidence="3">
    <location>
        <position position="1"/>
    </location>
</feature>
<accession>X6MDH9</accession>
<reference evidence="3 4" key="1">
    <citation type="journal article" date="2013" name="Curr. Biol.">
        <title>The Genome of the Foraminiferan Reticulomyxa filosa.</title>
        <authorList>
            <person name="Glockner G."/>
            <person name="Hulsmann N."/>
            <person name="Schleicher M."/>
            <person name="Noegel A.A."/>
            <person name="Eichinger L."/>
            <person name="Gallinger C."/>
            <person name="Pawlowski J."/>
            <person name="Sierra R."/>
            <person name="Euteneuer U."/>
            <person name="Pillet L."/>
            <person name="Moustafa A."/>
            <person name="Platzer M."/>
            <person name="Groth M."/>
            <person name="Szafranski K."/>
            <person name="Schliwa M."/>
        </authorList>
    </citation>
    <scope>NUCLEOTIDE SEQUENCE [LARGE SCALE GENOMIC DNA]</scope>
</reference>
<organism evidence="3 4">
    <name type="scientific">Reticulomyxa filosa</name>
    <dbReference type="NCBI Taxonomy" id="46433"/>
    <lineage>
        <taxon>Eukaryota</taxon>
        <taxon>Sar</taxon>
        <taxon>Rhizaria</taxon>
        <taxon>Retaria</taxon>
        <taxon>Foraminifera</taxon>
        <taxon>Monothalamids</taxon>
        <taxon>Reticulomyxidae</taxon>
        <taxon>Reticulomyxa</taxon>
    </lineage>
</organism>
<evidence type="ECO:0000313" key="3">
    <source>
        <dbReference type="EMBL" id="ETO11919.1"/>
    </source>
</evidence>
<feature type="non-terminal residue" evidence="3">
    <location>
        <position position="177"/>
    </location>
</feature>
<dbReference type="EMBL" id="ASPP01021891">
    <property type="protein sequence ID" value="ETO11919.1"/>
    <property type="molecule type" value="Genomic_DNA"/>
</dbReference>
<dbReference type="Proteomes" id="UP000023152">
    <property type="component" value="Unassembled WGS sequence"/>
</dbReference>
<proteinExistence type="predicted"/>
<sequence>NELATVRNEFENWQDKFYRQERRYHQVVAAQKKEIEQLTNRVKELETEKPYNREEIDLREEINQLKEMLAEQEQEFVEEVDQFEAVANQKLQELEKFYRDQIAQLKVQGSDQYSQEQLASMAFNSQEVYEQAKLSLAQAREQTFGILHKIGSQSDSPNRHDAAANASANANANANAN</sequence>
<evidence type="ECO:0000256" key="1">
    <source>
        <dbReference type="SAM" id="Coils"/>
    </source>
</evidence>
<name>X6MDH9_RETFI</name>
<comment type="caution">
    <text evidence="3">The sequence shown here is derived from an EMBL/GenBank/DDBJ whole genome shotgun (WGS) entry which is preliminary data.</text>
</comment>
<keyword evidence="4" id="KW-1185">Reference proteome</keyword>
<dbReference type="AlphaFoldDB" id="X6MDH9"/>